<dbReference type="AlphaFoldDB" id="A0A9P1M264"/>
<keyword evidence="8" id="KW-1185">Reference proteome</keyword>
<protein>
    <submittedName>
        <fullName evidence="7">Aldo-keto reductase Mflv_4205</fullName>
    </submittedName>
</protein>
<dbReference type="InterPro" id="IPR023210">
    <property type="entry name" value="NADP_OxRdtase_dom"/>
</dbReference>
<dbReference type="EMBL" id="CAMXCT020006738">
    <property type="protein sequence ID" value="CAL1172611.1"/>
    <property type="molecule type" value="Genomic_DNA"/>
</dbReference>
<comment type="caution">
    <text evidence="6">The sequence shown here is derived from an EMBL/GenBank/DDBJ whole genome shotgun (WGS) entry which is preliminary data.</text>
</comment>
<name>A0A9P1M264_9DINO</name>
<evidence type="ECO:0000256" key="3">
    <source>
        <dbReference type="ARBA" id="ARBA00023002"/>
    </source>
</evidence>
<dbReference type="GO" id="GO:0016616">
    <property type="term" value="F:oxidoreductase activity, acting on the CH-OH group of donors, NAD or NADP as acceptor"/>
    <property type="evidence" value="ECO:0007669"/>
    <property type="project" value="UniProtKB-ARBA"/>
</dbReference>
<feature type="compositionally biased region" description="Basic and acidic residues" evidence="4">
    <location>
        <begin position="379"/>
        <end position="414"/>
    </location>
</feature>
<gene>
    <name evidence="6" type="ORF">C1SCF055_LOCUS43750</name>
</gene>
<dbReference type="InterPro" id="IPR036812">
    <property type="entry name" value="NAD(P)_OxRdtase_dom_sf"/>
</dbReference>
<evidence type="ECO:0000256" key="1">
    <source>
        <dbReference type="ARBA" id="ARBA00007905"/>
    </source>
</evidence>
<dbReference type="EMBL" id="CAMXCT030006738">
    <property type="protein sequence ID" value="CAL4806548.1"/>
    <property type="molecule type" value="Genomic_DNA"/>
</dbReference>
<accession>A0A9P1M264</accession>
<dbReference type="PANTHER" id="PTHR43827">
    <property type="entry name" value="2,5-DIKETO-D-GLUCONIC ACID REDUCTASE"/>
    <property type="match status" value="1"/>
</dbReference>
<dbReference type="Gene3D" id="3.20.20.100">
    <property type="entry name" value="NADP-dependent oxidoreductase domain"/>
    <property type="match status" value="1"/>
</dbReference>
<dbReference type="CDD" id="cd19071">
    <property type="entry name" value="AKR_AKR1-5-like"/>
    <property type="match status" value="1"/>
</dbReference>
<keyword evidence="3" id="KW-0560">Oxidoreductase</keyword>
<dbReference type="PANTHER" id="PTHR43827:SF3">
    <property type="entry name" value="NADP-DEPENDENT OXIDOREDUCTASE DOMAIN-CONTAINING PROTEIN"/>
    <property type="match status" value="1"/>
</dbReference>
<dbReference type="EMBL" id="CAMXCT010006738">
    <property type="protein sequence ID" value="CAI4019236.1"/>
    <property type="molecule type" value="Genomic_DNA"/>
</dbReference>
<feature type="domain" description="NADP-dependent oxidoreductase" evidence="5">
    <location>
        <begin position="98"/>
        <end position="351"/>
    </location>
</feature>
<reference evidence="7 8" key="2">
    <citation type="submission" date="2024-05" db="EMBL/GenBank/DDBJ databases">
        <authorList>
            <person name="Chen Y."/>
            <person name="Shah S."/>
            <person name="Dougan E. K."/>
            <person name="Thang M."/>
            <person name="Chan C."/>
        </authorList>
    </citation>
    <scope>NUCLEOTIDE SEQUENCE [LARGE SCALE GENOMIC DNA]</scope>
</reference>
<evidence type="ECO:0000313" key="6">
    <source>
        <dbReference type="EMBL" id="CAI4019236.1"/>
    </source>
</evidence>
<keyword evidence="2" id="KW-0521">NADP</keyword>
<feature type="region of interest" description="Disordered" evidence="4">
    <location>
        <begin position="379"/>
        <end position="416"/>
    </location>
</feature>
<evidence type="ECO:0000256" key="2">
    <source>
        <dbReference type="ARBA" id="ARBA00022857"/>
    </source>
</evidence>
<evidence type="ECO:0000313" key="8">
    <source>
        <dbReference type="Proteomes" id="UP001152797"/>
    </source>
</evidence>
<dbReference type="Pfam" id="PF00248">
    <property type="entry name" value="Aldo_ket_red"/>
    <property type="match status" value="1"/>
</dbReference>
<organism evidence="6">
    <name type="scientific">Cladocopium goreaui</name>
    <dbReference type="NCBI Taxonomy" id="2562237"/>
    <lineage>
        <taxon>Eukaryota</taxon>
        <taxon>Sar</taxon>
        <taxon>Alveolata</taxon>
        <taxon>Dinophyceae</taxon>
        <taxon>Suessiales</taxon>
        <taxon>Symbiodiniaceae</taxon>
        <taxon>Cladocopium</taxon>
    </lineage>
</organism>
<dbReference type="InterPro" id="IPR014903">
    <property type="entry name" value="DUF1796"/>
</dbReference>
<dbReference type="PROSITE" id="PS00062">
    <property type="entry name" value="ALDOKETO_REDUCTASE_2"/>
    <property type="match status" value="1"/>
</dbReference>
<sequence length="778" mass="85912">MRTRTLSRPSDVGAAIGLRCGHRSHHLKPVPANGAKQLQRMSRDTCKTRAIRTRCLASLVVLASSNFRRFSIRTDAPAGINFAARRIQLRRQQTLPHLGFGTGRPGGSREPEVTLEDGRRRLVTAVRIAMQTGYRLVDTTLFSGMEKAVLEGIHESGVKRSEVTIATKLLQMAHNSAESVQASLENSLSNLDCSCIDLYLLQSPRGGKIKEVWSKLIELRDQGLIRALGVSNFGAGQLEGMRLSGLELPQVNQVEIHCWRQLPDLAEYHRKNGIATMCMAPLARGEMFGKTDVAAIAEELGVTEAAVAARWCMQMGYIPIPRSVQPLHIRENLASGFELTTSHMERIQKVDTNYIACRKASPCCELPWDAISDSIPDKSLWDDSKKRKAEAAERRGNLQDERARKARERRERQMRAQVPLSNALALSIGSLQMCQHPQCHGMAFGARSAARGNEQREKTLGQGSFVRNVNDVDDGPSNVFQCQSEWQQAQFLEHLAAKHGRALASPGGRLGGESEQLDMLHRGSSDGHYPRLPEALQQLQVVSLGSFCGMKFSIQRLGLGDAHLPFDWIRTTSKGLRGFLRDGFDNFFEVKKYELAEAGMTVHRAEQHSFWHDDVSQAEVRDKLMRRINRFLHLAQNPSTQVRDLLFIRSCACTDELREVEDLYAALCESFGVGPRRLLLAIVIDGQERHEGPILHAFLPGLAFFLQPLASQAEGTDGKAFSWAVAAACDAALLLGDVEGFAAKGSERVVQSGTQLLEGGHLCRPVAPCEAGLHSGAC</sequence>
<dbReference type="OrthoDB" id="416253at2759"/>
<dbReference type="InterPro" id="IPR020471">
    <property type="entry name" value="AKR"/>
</dbReference>
<comment type="similarity">
    <text evidence="1">Belongs to the aldo/keto reductase family.</text>
</comment>
<reference evidence="6" key="1">
    <citation type="submission" date="2022-10" db="EMBL/GenBank/DDBJ databases">
        <authorList>
            <person name="Chen Y."/>
            <person name="Dougan E. K."/>
            <person name="Chan C."/>
            <person name="Rhodes N."/>
            <person name="Thang M."/>
        </authorList>
    </citation>
    <scope>NUCLEOTIDE SEQUENCE</scope>
</reference>
<dbReference type="InterPro" id="IPR018170">
    <property type="entry name" value="Aldo/ket_reductase_CS"/>
</dbReference>
<dbReference type="Pfam" id="PF08795">
    <property type="entry name" value="DUF1796"/>
    <property type="match status" value="1"/>
</dbReference>
<evidence type="ECO:0000313" key="7">
    <source>
        <dbReference type="EMBL" id="CAL4806548.1"/>
    </source>
</evidence>
<dbReference type="Proteomes" id="UP001152797">
    <property type="component" value="Unassembled WGS sequence"/>
</dbReference>
<dbReference type="PRINTS" id="PR00069">
    <property type="entry name" value="ALDKETRDTASE"/>
</dbReference>
<evidence type="ECO:0000256" key="4">
    <source>
        <dbReference type="SAM" id="MobiDB-lite"/>
    </source>
</evidence>
<evidence type="ECO:0000259" key="5">
    <source>
        <dbReference type="Pfam" id="PF00248"/>
    </source>
</evidence>
<dbReference type="SUPFAM" id="SSF51430">
    <property type="entry name" value="NAD(P)-linked oxidoreductase"/>
    <property type="match status" value="1"/>
</dbReference>
<proteinExistence type="inferred from homology"/>